<evidence type="ECO:0000256" key="3">
    <source>
        <dbReference type="ARBA" id="ARBA00022837"/>
    </source>
</evidence>
<dbReference type="InterPro" id="IPR029486">
    <property type="entry name" value="GH97_N"/>
</dbReference>
<evidence type="ECO:0000259" key="5">
    <source>
        <dbReference type="Pfam" id="PF14508"/>
    </source>
</evidence>
<evidence type="ECO:0000313" key="7">
    <source>
        <dbReference type="EMBL" id="TWI84442.1"/>
    </source>
</evidence>
<feature type="domain" description="Glycosyl-hydrolase 97 catalytic" evidence="4">
    <location>
        <begin position="322"/>
        <end position="464"/>
    </location>
</feature>
<gene>
    <name evidence="7" type="ORF">LX66_4812</name>
</gene>
<dbReference type="InterPro" id="IPR013785">
    <property type="entry name" value="Aldolase_TIM"/>
</dbReference>
<evidence type="ECO:0000259" key="4">
    <source>
        <dbReference type="Pfam" id="PF10566"/>
    </source>
</evidence>
<dbReference type="InterPro" id="IPR029483">
    <property type="entry name" value="GH97_C"/>
</dbReference>
<dbReference type="AlphaFoldDB" id="A0A562STA6"/>
<dbReference type="PANTHER" id="PTHR35803">
    <property type="entry name" value="GLUCAN 1,4-ALPHA-GLUCOSIDASE SUSB-RELATED"/>
    <property type="match status" value="1"/>
</dbReference>
<dbReference type="EMBL" id="VLLG01000005">
    <property type="protein sequence ID" value="TWI84442.1"/>
    <property type="molecule type" value="Genomic_DNA"/>
</dbReference>
<proteinExistence type="predicted"/>
<dbReference type="InterPro" id="IPR019563">
    <property type="entry name" value="GH97_catalytic"/>
</dbReference>
<comment type="caution">
    <text evidence="7">The sequence shown here is derived from an EMBL/GenBank/DDBJ whole genome shotgun (WGS) entry which is preliminary data.</text>
</comment>
<comment type="cofactor">
    <cofactor evidence="1">
        <name>Ca(2+)</name>
        <dbReference type="ChEBI" id="CHEBI:29108"/>
    </cofactor>
</comment>
<dbReference type="Pfam" id="PF14509">
    <property type="entry name" value="GH97_C"/>
    <property type="match status" value="1"/>
</dbReference>
<dbReference type="PANTHER" id="PTHR35803:SF3">
    <property type="entry name" value="ALPHA-GLUCOSIDASE"/>
    <property type="match status" value="1"/>
</dbReference>
<evidence type="ECO:0000256" key="2">
    <source>
        <dbReference type="ARBA" id="ARBA00011245"/>
    </source>
</evidence>
<dbReference type="Pfam" id="PF10566">
    <property type="entry name" value="Glyco_hydro_97"/>
    <property type="match status" value="1"/>
</dbReference>
<dbReference type="Proteomes" id="UP000316778">
    <property type="component" value="Unassembled WGS sequence"/>
</dbReference>
<evidence type="ECO:0000256" key="1">
    <source>
        <dbReference type="ARBA" id="ARBA00001913"/>
    </source>
</evidence>
<dbReference type="SUPFAM" id="SSF51445">
    <property type="entry name" value="(Trans)glycosidases"/>
    <property type="match status" value="1"/>
</dbReference>
<organism evidence="7 8">
    <name type="scientific">Chitinophaga japonensis</name>
    <name type="common">Flexibacter japonensis</name>
    <dbReference type="NCBI Taxonomy" id="104662"/>
    <lineage>
        <taxon>Bacteria</taxon>
        <taxon>Pseudomonadati</taxon>
        <taxon>Bacteroidota</taxon>
        <taxon>Chitinophagia</taxon>
        <taxon>Chitinophagales</taxon>
        <taxon>Chitinophagaceae</taxon>
        <taxon>Chitinophaga</taxon>
    </lineage>
</organism>
<dbReference type="Gene3D" id="3.20.20.70">
    <property type="entry name" value="Aldolase class I"/>
    <property type="match status" value="1"/>
</dbReference>
<protein>
    <submittedName>
        <fullName evidence="7">Alpha-glucosidase</fullName>
    </submittedName>
</protein>
<keyword evidence="3" id="KW-0106">Calcium</keyword>
<feature type="domain" description="Glycosyl-hydrolase 97 N-terminal" evidence="5">
    <location>
        <begin position="43"/>
        <end position="301"/>
    </location>
</feature>
<dbReference type="InterPro" id="IPR014718">
    <property type="entry name" value="GH-type_carb-bd"/>
</dbReference>
<comment type="subunit">
    <text evidence="2">Monomer.</text>
</comment>
<feature type="domain" description="Glycosyl-hydrolase 97 C-terminal oligomerisation" evidence="6">
    <location>
        <begin position="545"/>
        <end position="641"/>
    </location>
</feature>
<dbReference type="Gene3D" id="2.70.98.10">
    <property type="match status" value="1"/>
</dbReference>
<name>A0A562STA6_CHIJA</name>
<evidence type="ECO:0000259" key="6">
    <source>
        <dbReference type="Pfam" id="PF14509"/>
    </source>
</evidence>
<evidence type="ECO:0000313" key="8">
    <source>
        <dbReference type="Proteomes" id="UP000316778"/>
    </source>
</evidence>
<dbReference type="InterPro" id="IPR017853">
    <property type="entry name" value="GH"/>
</dbReference>
<dbReference type="GO" id="GO:0030246">
    <property type="term" value="F:carbohydrate binding"/>
    <property type="evidence" value="ECO:0007669"/>
    <property type="project" value="InterPro"/>
</dbReference>
<reference evidence="7 8" key="1">
    <citation type="journal article" date="2013" name="Stand. Genomic Sci.">
        <title>Genomic Encyclopedia of Type Strains, Phase I: The one thousand microbial genomes (KMG-I) project.</title>
        <authorList>
            <person name="Kyrpides N.C."/>
            <person name="Woyke T."/>
            <person name="Eisen J.A."/>
            <person name="Garrity G."/>
            <person name="Lilburn T.G."/>
            <person name="Beck B.J."/>
            <person name="Whitman W.B."/>
            <person name="Hugenholtz P."/>
            <person name="Klenk H.P."/>
        </authorList>
    </citation>
    <scope>NUCLEOTIDE SEQUENCE [LARGE SCALE GENOMIC DNA]</scope>
    <source>
        <strain evidence="7 8">DSM 13484</strain>
    </source>
</reference>
<dbReference type="InterPro" id="IPR052720">
    <property type="entry name" value="Glycosyl_hydrolase_97"/>
</dbReference>
<accession>A0A562STA6</accession>
<dbReference type="Pfam" id="PF14508">
    <property type="entry name" value="GH97_N"/>
    <property type="match status" value="1"/>
</dbReference>
<sequence length="711" mass="80294">MNGYSFVRQAWGYAALFFGIIGAAGCSVQSAVPAPIEGTQVTVSSPDSNLTARFYQVNDKEGRSLYYEVTYKGRTVIRPSVLDIRLDNHLSENAMALPVDTFTRWTADLVVKDIRRSSQDTSWKPVAGERALVRDHYNGATVSMQKANNPLYRMDVQLRVYNEGVAIRYYFPEHEKGSYYRVVAEHTEFALPAGTTAFHALWGQAPYRELPLRDWPGEAERPLTLKLPGGLYACLAEAQLVDYARTKFTLSPDKRNTVVTSIYTPADLISPFGTPWRVIMVADRPGALMENDFLLLDLNAPSRIKDTGWIKPGKIIRVMIQNTAEAKAHIDFAVKHRLQYILFDWKWYGPSFTFNSDATKVAIPDFDLPAIIQYGKERGVGVWLYVNQQALLAQSDSLFSVYRQWGVKGVKFGFVQVGSHRWTTWMEDMFKKAAENHIMINVHDDWRPTGEQRTWPNLMTAEGIRGNEEMPDATHNTILPFTRYIAGAADYTICYYDPRIKTTHAHQLALAAIYYSPLQTLYWYDSPALSDDEPELEFWDHIPVTWDETRVLQGEPGEHISVARRKGAEWFVGTITNNSARTLQLSFDFLPPGQSFLAKIYTDDPAVPTKTKVKVTEQRVNASTVMPIVLPASGGHAMWLKPDQVFKTWQVYLRPYRNYSCHNLYSPAPCALISGAKVPENVPVVLPVHRSVILQGPVMPSDDSVTGMAAR</sequence>
<keyword evidence="8" id="KW-1185">Reference proteome</keyword>
<dbReference type="RefSeq" id="WP_407643614.1">
    <property type="nucleotide sequence ID" value="NZ_BAAAFY010000002.1"/>
</dbReference>